<evidence type="ECO:0000313" key="2">
    <source>
        <dbReference type="Proteomes" id="UP000214666"/>
    </source>
</evidence>
<dbReference type="Proteomes" id="UP000214666">
    <property type="component" value="Chromosome"/>
</dbReference>
<evidence type="ECO:0000313" key="1">
    <source>
        <dbReference type="EMBL" id="ASR49876.1"/>
    </source>
</evidence>
<sequence length="90" mass="10808">MKWEEITKTLPDRFVLIEAIKVSSNNHIRNLEDMVVIQDYDIPHQAWEGYKHFHKLYPARELYVFHTSRIDVEFVEEFSSKIHIPLSPLK</sequence>
<protein>
    <submittedName>
        <fullName evidence="1">Uncharacterized protein</fullName>
    </submittedName>
</protein>
<keyword evidence="2" id="KW-1185">Reference proteome</keyword>
<name>A0A222WUS1_9BACL</name>
<proteinExistence type="predicted"/>
<dbReference type="KEGG" id="pkb:B4V02_05430"/>
<dbReference type="AlphaFoldDB" id="A0A222WUS1"/>
<accession>A0A222WUS1</accession>
<reference evidence="1 2" key="1">
    <citation type="submission" date="2017-03" db="EMBL/GenBank/DDBJ databases">
        <title>Complete genome sequence of Paenibacillus Kribbensis producing bioflocculants.</title>
        <authorList>
            <person name="Lee H.-G."/>
            <person name="Oh H.-M."/>
        </authorList>
    </citation>
    <scope>NUCLEOTIDE SEQUENCE [LARGE SCALE GENOMIC DNA]</scope>
    <source>
        <strain evidence="1 2">AM49</strain>
    </source>
</reference>
<gene>
    <name evidence="1" type="ORF">B4V02_05430</name>
</gene>
<organism evidence="1 2">
    <name type="scientific">Paenibacillus kribbensis</name>
    <dbReference type="NCBI Taxonomy" id="172713"/>
    <lineage>
        <taxon>Bacteria</taxon>
        <taxon>Bacillati</taxon>
        <taxon>Bacillota</taxon>
        <taxon>Bacilli</taxon>
        <taxon>Bacillales</taxon>
        <taxon>Paenibacillaceae</taxon>
        <taxon>Paenibacillus</taxon>
    </lineage>
</organism>
<dbReference type="EMBL" id="CP020028">
    <property type="protein sequence ID" value="ASR49876.1"/>
    <property type="molecule type" value="Genomic_DNA"/>
</dbReference>